<dbReference type="InterPro" id="IPR051023">
    <property type="entry name" value="PP2A_Regulatory_Subunit_A"/>
</dbReference>
<dbReference type="GO" id="GO:0005737">
    <property type="term" value="C:cytoplasm"/>
    <property type="evidence" value="ECO:0000318"/>
    <property type="project" value="GO_Central"/>
</dbReference>
<dbReference type="InterPro" id="IPR016024">
    <property type="entry name" value="ARM-type_fold"/>
</dbReference>
<organism evidence="2 3">
    <name type="scientific">Pristionchus pacificus</name>
    <name type="common">Parasitic nematode worm</name>
    <dbReference type="NCBI Taxonomy" id="54126"/>
    <lineage>
        <taxon>Eukaryota</taxon>
        <taxon>Metazoa</taxon>
        <taxon>Ecdysozoa</taxon>
        <taxon>Nematoda</taxon>
        <taxon>Chromadorea</taxon>
        <taxon>Rhabditida</taxon>
        <taxon>Rhabditina</taxon>
        <taxon>Diplogasteromorpha</taxon>
        <taxon>Diplogasteroidea</taxon>
        <taxon>Neodiplogasteridae</taxon>
        <taxon>Pristionchus</taxon>
    </lineage>
</organism>
<dbReference type="AlphaFoldDB" id="A0A2A6CCN1"/>
<reference evidence="2" key="2">
    <citation type="submission" date="2022-06" db="UniProtKB">
        <authorList>
            <consortium name="EnsemblMetazoa"/>
        </authorList>
    </citation>
    <scope>IDENTIFICATION</scope>
    <source>
        <strain evidence="2">PS312</strain>
    </source>
</reference>
<name>A0A2A6CCN1_PRIPA</name>
<dbReference type="PANTHER" id="PTHR10648">
    <property type="entry name" value="SERINE/THREONINE-PROTEIN PHOSPHATASE PP2A 65 KDA REGULATORY SUBUNIT"/>
    <property type="match status" value="1"/>
</dbReference>
<protein>
    <submittedName>
        <fullName evidence="2">Ppfr-1</fullName>
    </submittedName>
</protein>
<dbReference type="SUPFAM" id="SSF48371">
    <property type="entry name" value="ARM repeat"/>
    <property type="match status" value="1"/>
</dbReference>
<evidence type="ECO:0000313" key="2">
    <source>
        <dbReference type="EnsemblMetazoa" id="PPA09266.1"/>
    </source>
</evidence>
<dbReference type="EnsemblMetazoa" id="PPA09266.1">
    <property type="protein sequence ID" value="PPA09266.1"/>
    <property type="gene ID" value="WBGene00098820"/>
</dbReference>
<dbReference type="InterPro" id="IPR011989">
    <property type="entry name" value="ARM-like"/>
</dbReference>
<dbReference type="Proteomes" id="UP000005239">
    <property type="component" value="Unassembled WGS sequence"/>
</dbReference>
<gene>
    <name evidence="2" type="primary">WBGene00098820</name>
</gene>
<proteinExistence type="predicted"/>
<dbReference type="OrthoDB" id="340346at2759"/>
<dbReference type="PANTHER" id="PTHR10648:SF1">
    <property type="entry name" value="SERINE_THREONINE-PROTEIN PHOSPHATASE 4 REGULATORY SUBUNIT 1"/>
    <property type="match status" value="1"/>
</dbReference>
<keyword evidence="1" id="KW-0677">Repeat</keyword>
<reference evidence="3" key="1">
    <citation type="journal article" date="2008" name="Nat. Genet.">
        <title>The Pristionchus pacificus genome provides a unique perspective on nematode lifestyle and parasitism.</title>
        <authorList>
            <person name="Dieterich C."/>
            <person name="Clifton S.W."/>
            <person name="Schuster L.N."/>
            <person name="Chinwalla A."/>
            <person name="Delehaunty K."/>
            <person name="Dinkelacker I."/>
            <person name="Fulton L."/>
            <person name="Fulton R."/>
            <person name="Godfrey J."/>
            <person name="Minx P."/>
            <person name="Mitreva M."/>
            <person name="Roeseler W."/>
            <person name="Tian H."/>
            <person name="Witte H."/>
            <person name="Yang S.P."/>
            <person name="Wilson R.K."/>
            <person name="Sommer R.J."/>
        </authorList>
    </citation>
    <scope>NUCLEOTIDE SEQUENCE [LARGE SCALE GENOMIC DNA]</scope>
    <source>
        <strain evidence="3">PS312</strain>
    </source>
</reference>
<dbReference type="Gene3D" id="1.25.10.10">
    <property type="entry name" value="Leucine-rich Repeat Variant"/>
    <property type="match status" value="2"/>
</dbReference>
<sequence>STQSHSRVFKSDARIELALEDDSEYSFLCSEMLDGDEDERLLTLTTKEVKQLAKMADSQLVNEREAASREVCKVLRYVDTLACPTLAQEVFNVVHQLSKDQASSVQCSLLEGMSGMLSMCKSSTVLSPFVPSILTPLLVTTLTTTTTDNAAVAILGELCKMFGEKFTVEFAVPHTVQLSKDEMWGVRKAVCEIFVDIAIFCPHEIRRSLLAPLFIGLLRDTSRWVSYIAFQELGPFISTFANSSITGLMLKDGQVVRRSENGLGDEEEEKEREERAKMMAIHMPDGCYIPQMKEKTEEYEKDELDETVALEQLLGDVNEEKEMKSMGNEEERIGGEGISSKCHSLDDLSKIGLEMDIVSEREDSIGSPPSEESFYSNIYWGSYTLGDQDIAAFGANRIDSPRRKKKAEFMDRRMDLLSVKVKEAKEDEKDKKIELRKEKEKKKRKEDNDEIVPIELVEHFVKMVSGVSSDAETDIVPVFDALREDVDEVRGGLLKNLAHLIEGLPQTARMTMLQKLPHFLRMDREGETNWRFRLEFAKQCNLLCDLYSIDAINVTIAGIALTLATDKVAVVRVEASKLMARIVYLMVDEEWNEKEKSVESNDTKEDMPLTNGFVRDIIKGFALSQRWSRRQTFLHMVEECRHLLTQSQLASLLLKETLDLSNDAVPNVRLVVARALTPPFHDALWKDRVMNTLEKLKKDCDMDVARQARLALGSIPSKEVIDISIRGLRLAEKEGNVLNMSSSDMSISPNNSLLSP</sequence>
<evidence type="ECO:0000313" key="3">
    <source>
        <dbReference type="Proteomes" id="UP000005239"/>
    </source>
</evidence>
<dbReference type="GO" id="GO:0019888">
    <property type="term" value="F:protein phosphatase regulator activity"/>
    <property type="evidence" value="ECO:0000318"/>
    <property type="project" value="GO_Central"/>
</dbReference>
<accession>A0A8R1YBD7</accession>
<keyword evidence="3" id="KW-1185">Reference proteome</keyword>
<evidence type="ECO:0000256" key="1">
    <source>
        <dbReference type="ARBA" id="ARBA00022737"/>
    </source>
</evidence>
<accession>A0A2A6CCN1</accession>